<evidence type="ECO:0000313" key="2">
    <source>
        <dbReference type="Proteomes" id="UP000325577"/>
    </source>
</evidence>
<protein>
    <submittedName>
        <fullName evidence="1">Uncharacterized protein</fullName>
    </submittedName>
</protein>
<keyword evidence="2" id="KW-1185">Reference proteome</keyword>
<accession>A0A5J5C479</accession>
<gene>
    <name evidence="1" type="ORF">F0562_001643</name>
</gene>
<dbReference type="InterPro" id="IPR036188">
    <property type="entry name" value="FAD/NAD-bd_sf"/>
</dbReference>
<proteinExistence type="predicted"/>
<dbReference type="EMBL" id="CM018031">
    <property type="protein sequence ID" value="KAA8549949.1"/>
    <property type="molecule type" value="Genomic_DNA"/>
</dbReference>
<sequence>MLFEFEKGCLDAYRRCLQHITLLAFKRTPGVLLGIKFLNSMSWCIKIGGGDTGTDCIKTSIRHGCRNIINLELPLYSDSFGS</sequence>
<dbReference type="Gene3D" id="3.50.50.60">
    <property type="entry name" value="FAD/NAD(P)-binding domain"/>
    <property type="match status" value="1"/>
</dbReference>
<evidence type="ECO:0000313" key="1">
    <source>
        <dbReference type="EMBL" id="KAA8549949.1"/>
    </source>
</evidence>
<dbReference type="Proteomes" id="UP000325577">
    <property type="component" value="Linkage Group LG0"/>
</dbReference>
<name>A0A5J5C479_9ASTE</name>
<dbReference type="AlphaFoldDB" id="A0A5J5C479"/>
<organism evidence="1 2">
    <name type="scientific">Nyssa sinensis</name>
    <dbReference type="NCBI Taxonomy" id="561372"/>
    <lineage>
        <taxon>Eukaryota</taxon>
        <taxon>Viridiplantae</taxon>
        <taxon>Streptophyta</taxon>
        <taxon>Embryophyta</taxon>
        <taxon>Tracheophyta</taxon>
        <taxon>Spermatophyta</taxon>
        <taxon>Magnoliopsida</taxon>
        <taxon>eudicotyledons</taxon>
        <taxon>Gunneridae</taxon>
        <taxon>Pentapetalae</taxon>
        <taxon>asterids</taxon>
        <taxon>Cornales</taxon>
        <taxon>Nyssaceae</taxon>
        <taxon>Nyssa</taxon>
    </lineage>
</organism>
<dbReference type="OrthoDB" id="4327079at2759"/>
<reference evidence="1 2" key="1">
    <citation type="submission" date="2019-09" db="EMBL/GenBank/DDBJ databases">
        <title>A chromosome-level genome assembly of the Chinese tupelo Nyssa sinensis.</title>
        <authorList>
            <person name="Yang X."/>
            <person name="Kang M."/>
            <person name="Yang Y."/>
            <person name="Xiong H."/>
            <person name="Wang M."/>
            <person name="Zhang Z."/>
            <person name="Wang Z."/>
            <person name="Wu H."/>
            <person name="Ma T."/>
            <person name="Liu J."/>
            <person name="Xi Z."/>
        </authorList>
    </citation>
    <scope>NUCLEOTIDE SEQUENCE [LARGE SCALE GENOMIC DNA]</scope>
    <source>
        <strain evidence="1">J267</strain>
        <tissue evidence="1">Leaf</tissue>
    </source>
</reference>